<accession>A0ABQ2RM50</accession>
<dbReference type="InterPro" id="IPR051678">
    <property type="entry name" value="AGP_Transferase"/>
</dbReference>
<protein>
    <recommendedName>
        <fullName evidence="1">Aminoglycoside phosphotransferase domain-containing protein</fullName>
    </recommendedName>
</protein>
<reference evidence="3" key="1">
    <citation type="journal article" date="2019" name="Int. J. Syst. Evol. Microbiol.">
        <title>The Global Catalogue of Microorganisms (GCM) 10K type strain sequencing project: providing services to taxonomists for standard genome sequencing and annotation.</title>
        <authorList>
            <consortium name="The Broad Institute Genomics Platform"/>
            <consortium name="The Broad Institute Genome Sequencing Center for Infectious Disease"/>
            <person name="Wu L."/>
            <person name="Ma J."/>
        </authorList>
    </citation>
    <scope>NUCLEOTIDE SEQUENCE [LARGE SCALE GENOMIC DNA]</scope>
    <source>
        <strain evidence="3">JCM 31404</strain>
    </source>
</reference>
<dbReference type="Pfam" id="PF01636">
    <property type="entry name" value="APH"/>
    <property type="match status" value="1"/>
</dbReference>
<dbReference type="PANTHER" id="PTHR21310">
    <property type="entry name" value="AMINOGLYCOSIDE PHOSPHOTRANSFERASE-RELATED-RELATED"/>
    <property type="match status" value="1"/>
</dbReference>
<feature type="domain" description="Aminoglycoside phosphotransferase" evidence="1">
    <location>
        <begin position="54"/>
        <end position="269"/>
    </location>
</feature>
<evidence type="ECO:0000259" key="1">
    <source>
        <dbReference type="Pfam" id="PF01636"/>
    </source>
</evidence>
<organism evidence="2 3">
    <name type="scientific">Deinococcus seoulensis</name>
    <dbReference type="NCBI Taxonomy" id="1837379"/>
    <lineage>
        <taxon>Bacteria</taxon>
        <taxon>Thermotogati</taxon>
        <taxon>Deinococcota</taxon>
        <taxon>Deinococci</taxon>
        <taxon>Deinococcales</taxon>
        <taxon>Deinococcaceae</taxon>
        <taxon>Deinococcus</taxon>
    </lineage>
</organism>
<proteinExistence type="predicted"/>
<dbReference type="EMBL" id="BMQM01000003">
    <property type="protein sequence ID" value="GGR48813.1"/>
    <property type="molecule type" value="Genomic_DNA"/>
</dbReference>
<evidence type="ECO:0000313" key="3">
    <source>
        <dbReference type="Proteomes" id="UP000634308"/>
    </source>
</evidence>
<dbReference type="InterPro" id="IPR011009">
    <property type="entry name" value="Kinase-like_dom_sf"/>
</dbReference>
<name>A0ABQ2RM50_9DEIO</name>
<comment type="caution">
    <text evidence="2">The sequence shown here is derived from an EMBL/GenBank/DDBJ whole genome shotgun (WGS) entry which is preliminary data.</text>
</comment>
<dbReference type="SUPFAM" id="SSF56112">
    <property type="entry name" value="Protein kinase-like (PK-like)"/>
    <property type="match status" value="1"/>
</dbReference>
<dbReference type="InterPro" id="IPR002575">
    <property type="entry name" value="Aminoglycoside_PTrfase"/>
</dbReference>
<evidence type="ECO:0000313" key="2">
    <source>
        <dbReference type="EMBL" id="GGR48813.1"/>
    </source>
</evidence>
<dbReference type="Gene3D" id="3.90.1200.10">
    <property type="match status" value="1"/>
</dbReference>
<gene>
    <name evidence="2" type="ORF">GCM10008959_07460</name>
</gene>
<sequence length="314" mass="32676">MGRVMGRVWCNERVNRLELPVLSAAQMAALLPDAPASVTWLGAGSDHCAFALDGARVLRLPRWPGGGEALRREARLLAWLAPRLGGAPLPEVLHLGAASPLAPEGFSVARRVPGRSGLGAALTDPAALGGALGRWLADLHALNPQGSGLTVDLDPSGHDWRDTALDDLEAAAEAGVLPEADAWAARVQAVPDLRKVVPVPIHGDFAAEHVCLDGQGRLSGVLDWSDGALGDPARDLAGLIHWGDAALLAAARAAYPAVGPSCGAVWERAAWYALCRALGDLAFGVGEGRPAYLGAGRRALSGLRVWWTNAPIPP</sequence>
<dbReference type="Gene3D" id="3.30.200.20">
    <property type="entry name" value="Phosphorylase Kinase, domain 1"/>
    <property type="match status" value="1"/>
</dbReference>
<dbReference type="Proteomes" id="UP000634308">
    <property type="component" value="Unassembled WGS sequence"/>
</dbReference>
<keyword evidence="3" id="KW-1185">Reference proteome</keyword>